<gene>
    <name evidence="1" type="ORF">Cboi02_000279000</name>
</gene>
<dbReference type="GO" id="GO:0000172">
    <property type="term" value="C:ribonuclease MRP complex"/>
    <property type="evidence" value="ECO:0007669"/>
    <property type="project" value="TreeGrafter"/>
</dbReference>
<dbReference type="PANTHER" id="PTHR15396">
    <property type="entry name" value="RIBONUCLEASE P PROTEIN SUBUNIT P40"/>
    <property type="match status" value="1"/>
</dbReference>
<dbReference type="GO" id="GO:0001682">
    <property type="term" value="P:tRNA 5'-leader removal"/>
    <property type="evidence" value="ECO:0007669"/>
    <property type="project" value="InterPro"/>
</dbReference>
<name>A0A9W6WHT6_CANBO</name>
<proteinExistence type="predicted"/>
<dbReference type="GO" id="GO:0030681">
    <property type="term" value="C:multimeric ribonuclease P complex"/>
    <property type="evidence" value="ECO:0007669"/>
    <property type="project" value="TreeGrafter"/>
</dbReference>
<dbReference type="PANTHER" id="PTHR15396:SF1">
    <property type="entry name" value="RIBONUCLEASE P PROTEIN SUBUNIT P40"/>
    <property type="match status" value="1"/>
</dbReference>
<dbReference type="Pfam" id="PF08584">
    <property type="entry name" value="Ribonuc_P_40"/>
    <property type="match status" value="1"/>
</dbReference>
<accession>A0A9W6WHT6</accession>
<dbReference type="GO" id="GO:0000447">
    <property type="term" value="P:endonucleolytic cleavage in ITS1 to separate SSU-rRNA from 5.8S rRNA and LSU-rRNA from tricistronic rRNA transcript (SSU-rRNA, 5.8S rRNA, LSU-rRNA)"/>
    <property type="evidence" value="ECO:0007669"/>
    <property type="project" value="TreeGrafter"/>
</dbReference>
<dbReference type="GO" id="GO:0004526">
    <property type="term" value="F:ribonuclease P activity"/>
    <property type="evidence" value="ECO:0007669"/>
    <property type="project" value="TreeGrafter"/>
</dbReference>
<dbReference type="Proteomes" id="UP001165120">
    <property type="component" value="Unassembled WGS sequence"/>
</dbReference>
<evidence type="ECO:0000313" key="1">
    <source>
        <dbReference type="EMBL" id="GME70298.1"/>
    </source>
</evidence>
<keyword evidence="2" id="KW-1185">Reference proteome</keyword>
<comment type="caution">
    <text evidence="1">The sequence shown here is derived from an EMBL/GenBank/DDBJ whole genome shotgun (WGS) entry which is preliminary data.</text>
</comment>
<dbReference type="GO" id="GO:0000171">
    <property type="term" value="F:ribonuclease MRP activity"/>
    <property type="evidence" value="ECO:0007669"/>
    <property type="project" value="TreeGrafter"/>
</dbReference>
<dbReference type="InterPro" id="IPR013893">
    <property type="entry name" value="RNase_P_Rpp40"/>
</dbReference>
<sequence>MKIVRNSANCHVVGGTFQNDNQSTQFPDHIINKCLNNHNFKNEMRILLPKANVSQDSINNLKDLFNDAANENITKNYVFNINLFNLIKSILKFKPESRSSISLISNCSGIDHQDSISITHGHLILKLSSEWYYKSGLIGNPTTTSKVSSMRAPNKIFRMIFDLNNFEKIINGTFKDKDASLTKTTKANSHNKKNYMRLLWFIENVYNVKEFEMVLTQQTLDSTEDVLISRLSKEMINFKYETIAFELVIKNLGLLNIPNLFETDKKDEYWLQEVLEWLTYTSMNGPQVSKFDNTDSFISEYKESVDFVEDYEEEVMEIVVLPSSTNSSILNKSIINNQLFDLVFENFVKANILSNINFSWLSILNFGVKSVNTSHGVNDDHEFIDNGENDIVILFDKNSEYIIWSINSGNNVI</sequence>
<evidence type="ECO:0000313" key="2">
    <source>
        <dbReference type="Proteomes" id="UP001165120"/>
    </source>
</evidence>
<dbReference type="EMBL" id="BSXN01000876">
    <property type="protein sequence ID" value="GME70298.1"/>
    <property type="molecule type" value="Genomic_DNA"/>
</dbReference>
<dbReference type="AlphaFoldDB" id="A0A9W6WHT6"/>
<organism evidence="1 2">
    <name type="scientific">Candida boidinii</name>
    <name type="common">Yeast</name>
    <dbReference type="NCBI Taxonomy" id="5477"/>
    <lineage>
        <taxon>Eukaryota</taxon>
        <taxon>Fungi</taxon>
        <taxon>Dikarya</taxon>
        <taxon>Ascomycota</taxon>
        <taxon>Saccharomycotina</taxon>
        <taxon>Pichiomycetes</taxon>
        <taxon>Pichiales</taxon>
        <taxon>Pichiaceae</taxon>
        <taxon>Ogataea</taxon>
        <taxon>Ogataea/Candida clade</taxon>
    </lineage>
</organism>
<reference evidence="1" key="1">
    <citation type="submission" date="2023-04" db="EMBL/GenBank/DDBJ databases">
        <title>Candida boidinii NBRC 10035.</title>
        <authorList>
            <person name="Ichikawa N."/>
            <person name="Sato H."/>
            <person name="Tonouchi N."/>
        </authorList>
    </citation>
    <scope>NUCLEOTIDE SEQUENCE</scope>
    <source>
        <strain evidence="1">NBRC 10035</strain>
    </source>
</reference>
<protein>
    <submittedName>
        <fullName evidence="1">Unnamed protein product</fullName>
    </submittedName>
</protein>